<proteinExistence type="predicted"/>
<geneLocation type="mitochondrion" evidence="4"/>
<dbReference type="EMBL" id="OVEO01000003">
    <property type="protein sequence ID" value="SPQ95065.1"/>
    <property type="molecule type" value="Genomic_DNA"/>
</dbReference>
<keyword evidence="1" id="KW-0862">Zinc</keyword>
<keyword evidence="2" id="KW-0732">Signal</keyword>
<gene>
    <name evidence="4" type="ORF">PLBR_LOCUS2280</name>
</gene>
<accession>A0A3P3Y4G0</accession>
<evidence type="ECO:0000256" key="2">
    <source>
        <dbReference type="SAM" id="SignalP"/>
    </source>
</evidence>
<dbReference type="Gene3D" id="3.30.40.10">
    <property type="entry name" value="Zinc/RING finger domain, C3HC4 (zinc finger)"/>
    <property type="match status" value="1"/>
</dbReference>
<keyword evidence="4" id="KW-0496">Mitochondrion</keyword>
<dbReference type="Proteomes" id="UP000290189">
    <property type="component" value="Unassembled WGS sequence"/>
</dbReference>
<dbReference type="AlphaFoldDB" id="A0A3P3Y4G0"/>
<organism evidence="4 5">
    <name type="scientific">Plasmodiophora brassicae</name>
    <name type="common">Clubroot disease agent</name>
    <dbReference type="NCBI Taxonomy" id="37360"/>
    <lineage>
        <taxon>Eukaryota</taxon>
        <taxon>Sar</taxon>
        <taxon>Rhizaria</taxon>
        <taxon>Endomyxa</taxon>
        <taxon>Phytomyxea</taxon>
        <taxon>Plasmodiophorida</taxon>
        <taxon>Plasmodiophoridae</taxon>
        <taxon>Plasmodiophora</taxon>
    </lineage>
</organism>
<feature type="chain" id="PRO_5018139568" description="RING-type domain-containing protein" evidence="2">
    <location>
        <begin position="25"/>
        <end position="397"/>
    </location>
</feature>
<evidence type="ECO:0000313" key="5">
    <source>
        <dbReference type="Proteomes" id="UP000290189"/>
    </source>
</evidence>
<keyword evidence="1" id="KW-0479">Metal-binding</keyword>
<name>A0A3P3Y4G0_PLABS</name>
<dbReference type="SUPFAM" id="SSF57850">
    <property type="entry name" value="RING/U-box"/>
    <property type="match status" value="1"/>
</dbReference>
<reference evidence="4 5" key="1">
    <citation type="submission" date="2018-03" db="EMBL/GenBank/DDBJ databases">
        <authorList>
            <person name="Fogelqvist J."/>
        </authorList>
    </citation>
    <scope>NUCLEOTIDE SEQUENCE [LARGE SCALE GENOMIC DNA]</scope>
</reference>
<evidence type="ECO:0000256" key="1">
    <source>
        <dbReference type="PROSITE-ProRule" id="PRU00175"/>
    </source>
</evidence>
<feature type="domain" description="RING-type" evidence="3">
    <location>
        <begin position="334"/>
        <end position="385"/>
    </location>
</feature>
<protein>
    <recommendedName>
        <fullName evidence="3">RING-type domain-containing protein</fullName>
    </recommendedName>
</protein>
<keyword evidence="1" id="KW-0863">Zinc-finger</keyword>
<evidence type="ECO:0000259" key="3">
    <source>
        <dbReference type="PROSITE" id="PS50089"/>
    </source>
</evidence>
<dbReference type="GO" id="GO:0008270">
    <property type="term" value="F:zinc ion binding"/>
    <property type="evidence" value="ECO:0007669"/>
    <property type="project" value="UniProtKB-KW"/>
</dbReference>
<dbReference type="InterPro" id="IPR013083">
    <property type="entry name" value="Znf_RING/FYVE/PHD"/>
</dbReference>
<evidence type="ECO:0000313" key="4">
    <source>
        <dbReference type="EMBL" id="SPQ95065.1"/>
    </source>
</evidence>
<sequence length="397" mass="43592">MVPTGAFGFLFVVFVLDVRYVVDGARGKHGRSLPCVDASLPIAKRRMHSDRIELPAVNETALPGDDSLGEIRMTSDDLEACMVRQEVTARCTLVRLTGDVSWIDPDDQFTFTARESHALLRHFNGALFDIPDPVMGALRDTLNGPDIRWHRAFASVDVVLSDPIRLAMKLFYDHGHDVLSGNTSLPMAVAGLPDKVRAKRALHVLARLQVSCKATRRHGSVLYEAVRRRNYHLVPLLLDFPFALDPLIERGPQGELPHELLDRIGCLNDPEVDLATDLLYGSMEADDAGEAAISDAEDDDGDDGVLTLTASRRLHALMDQLTLTSTVPTGDGACAVCRQKLSHIGPGQHLAILHPCWDVLHWECARPWFQQQARDSHALACPACQADPTNVCGVPLT</sequence>
<feature type="signal peptide" evidence="2">
    <location>
        <begin position="1"/>
        <end position="24"/>
    </location>
</feature>
<dbReference type="InterPro" id="IPR001841">
    <property type="entry name" value="Znf_RING"/>
</dbReference>
<dbReference type="PROSITE" id="PS50089">
    <property type="entry name" value="ZF_RING_2"/>
    <property type="match status" value="1"/>
</dbReference>